<dbReference type="EMBL" id="RKRE01000002">
    <property type="protein sequence ID" value="RPF47020.1"/>
    <property type="molecule type" value="Genomic_DNA"/>
</dbReference>
<dbReference type="NCBIfam" id="TIGR00455">
    <property type="entry name" value="apsK"/>
    <property type="match status" value="1"/>
</dbReference>
<dbReference type="RefSeq" id="WP_123929678.1">
    <property type="nucleotide sequence ID" value="NZ_RKRE01000002.1"/>
</dbReference>
<dbReference type="GO" id="GO:0005737">
    <property type="term" value="C:cytoplasm"/>
    <property type="evidence" value="ECO:0007669"/>
    <property type="project" value="TreeGrafter"/>
</dbReference>
<sequence length="552" mass="62342">MANCNPRLIPPYGGNLVNLLVSKEEHAQLLERAKNLPSLRLTPRLLCDIELLATGAFSPLDRFIGESDYTRVLEEMRLTNGLLFPLPVALSVKENDISTGDEIALRSPKNEIVAIMKVEEKFERDISREAALICGTTDPRHPVVAEMLSWGRFCLSGPLRVLNTPRHYNFTEFYRTPAEVREWLKSAGYSRAVAFQTRGLIYQTEEETIKKMVKETGGALVLQGVADPTRPGEIDIFTRLRTYKLLAEKYYDRKRTILNFLPLATRLARVREILWYAIIQRNYGCDHLLLADAACINGLDTESERFFAPVEIEEFFTEHSNEIGVKVLLYKRPPRGAMRPEVAAIIANAYPPRHQQGFCLWFTGLPCAGKSTIAEIVTLMLQEYGRKVTFLDGDVVRTHLSKGLGFTKEDRDTNVLRIGFVASEIVRHNGVVVCAAVSPYRAARNQVRNMVGKDRFVEIFVDTPLDVCEKRDTKGLYARARMGKIRGLTGIDDPYEVPVAPEIILKTTDCSPEENARKVILYLIEKKFLPEKPDKQTSKAAAVYHPAITIKN</sequence>
<dbReference type="GO" id="GO:0070814">
    <property type="term" value="P:hydrogen sulfide biosynthetic process"/>
    <property type="evidence" value="ECO:0007669"/>
    <property type="project" value="UniProtKB-UniRule"/>
</dbReference>
<dbReference type="CDD" id="cd02027">
    <property type="entry name" value="APSK"/>
    <property type="match status" value="1"/>
</dbReference>
<feature type="binding site" evidence="8">
    <location>
        <begin position="364"/>
        <end position="371"/>
    </location>
    <ligand>
        <name>ATP</name>
        <dbReference type="ChEBI" id="CHEBI:30616"/>
    </ligand>
</feature>
<dbReference type="GO" id="GO:0010134">
    <property type="term" value="P:sulfate assimilation via adenylyl sulfate reduction"/>
    <property type="evidence" value="ECO:0007669"/>
    <property type="project" value="TreeGrafter"/>
</dbReference>
<feature type="domain" description="ATP-sulfurylase PUA-like" evidence="11">
    <location>
        <begin position="9"/>
        <end position="163"/>
    </location>
</feature>
<comment type="pathway">
    <text evidence="3 8">Sulfur metabolism; hydrogen sulfide biosynthesis; sulfite from sulfate: step 2/3.</text>
</comment>
<dbReference type="InterPro" id="IPR025980">
    <property type="entry name" value="ATP-Sase_PUA-like_dom"/>
</dbReference>
<reference evidence="12 13" key="1">
    <citation type="submission" date="2018-11" db="EMBL/GenBank/DDBJ databases">
        <title>Genomic Encyclopedia of Type Strains, Phase IV (KMG-IV): sequencing the most valuable type-strain genomes for metagenomic binning, comparative biology and taxonomic classification.</title>
        <authorList>
            <person name="Goeker M."/>
        </authorList>
    </citation>
    <scope>NUCLEOTIDE SEQUENCE [LARGE SCALE GENOMIC DNA]</scope>
    <source>
        <strain evidence="12 13">DSM 102936</strain>
    </source>
</reference>
<dbReference type="SUPFAM" id="SSF88697">
    <property type="entry name" value="PUA domain-like"/>
    <property type="match status" value="1"/>
</dbReference>
<dbReference type="GO" id="GO:0004781">
    <property type="term" value="F:sulfate adenylyltransferase (ATP) activity"/>
    <property type="evidence" value="ECO:0007669"/>
    <property type="project" value="InterPro"/>
</dbReference>
<accession>A0A3N5ATR6</accession>
<evidence type="ECO:0000256" key="2">
    <source>
        <dbReference type="ARBA" id="ARBA00002632"/>
    </source>
</evidence>
<dbReference type="OrthoDB" id="9804504at2"/>
<dbReference type="PANTHER" id="PTHR42700">
    <property type="entry name" value="SULFATE ADENYLYLTRANSFERASE"/>
    <property type="match status" value="1"/>
</dbReference>
<keyword evidence="7 8" id="KW-0067">ATP-binding</keyword>
<evidence type="ECO:0000256" key="6">
    <source>
        <dbReference type="ARBA" id="ARBA00022741"/>
    </source>
</evidence>
<organism evidence="12 13">
    <name type="scientific">Thermodesulfitimonas autotrophica</name>
    <dbReference type="NCBI Taxonomy" id="1894989"/>
    <lineage>
        <taxon>Bacteria</taxon>
        <taxon>Bacillati</taxon>
        <taxon>Bacillota</taxon>
        <taxon>Clostridia</taxon>
        <taxon>Thermoanaerobacterales</taxon>
        <taxon>Thermoanaerobacteraceae</taxon>
        <taxon>Thermodesulfitimonas</taxon>
    </lineage>
</organism>
<dbReference type="SUPFAM" id="SSF52540">
    <property type="entry name" value="P-loop containing nucleoside triphosphate hydrolases"/>
    <property type="match status" value="1"/>
</dbReference>
<evidence type="ECO:0000259" key="9">
    <source>
        <dbReference type="Pfam" id="PF01583"/>
    </source>
</evidence>
<comment type="catalytic activity">
    <reaction evidence="1 8">
        <text>adenosine 5'-phosphosulfate + ATP = 3'-phosphoadenylyl sulfate + ADP + H(+)</text>
        <dbReference type="Rhea" id="RHEA:24152"/>
        <dbReference type="ChEBI" id="CHEBI:15378"/>
        <dbReference type="ChEBI" id="CHEBI:30616"/>
        <dbReference type="ChEBI" id="CHEBI:58243"/>
        <dbReference type="ChEBI" id="CHEBI:58339"/>
        <dbReference type="ChEBI" id="CHEBI:456216"/>
        <dbReference type="EC" id="2.7.1.25"/>
    </reaction>
</comment>
<gene>
    <name evidence="8" type="primary">cysC</name>
    <name evidence="12" type="ORF">EDD75_1290</name>
</gene>
<evidence type="ECO:0000256" key="1">
    <source>
        <dbReference type="ARBA" id="ARBA00001823"/>
    </source>
</evidence>
<evidence type="ECO:0000256" key="8">
    <source>
        <dbReference type="HAMAP-Rule" id="MF_00065"/>
    </source>
</evidence>
<dbReference type="Pfam" id="PF14306">
    <property type="entry name" value="PUA_2"/>
    <property type="match status" value="1"/>
</dbReference>
<feature type="domain" description="APS kinase" evidence="9">
    <location>
        <begin position="356"/>
        <end position="505"/>
    </location>
</feature>
<dbReference type="FunFam" id="3.40.50.300:FF:000802">
    <property type="entry name" value="Sulfate adenylyltransferase"/>
    <property type="match status" value="1"/>
</dbReference>
<dbReference type="GO" id="GO:0019379">
    <property type="term" value="P:sulfate assimilation, phosphoadenylyl sulfate reduction by phosphoadenylyl-sulfate reductase (thioredoxin)"/>
    <property type="evidence" value="ECO:0007669"/>
    <property type="project" value="TreeGrafter"/>
</dbReference>
<dbReference type="Gene3D" id="3.40.50.300">
    <property type="entry name" value="P-loop containing nucleotide triphosphate hydrolases"/>
    <property type="match status" value="1"/>
</dbReference>
<dbReference type="Proteomes" id="UP000282654">
    <property type="component" value="Unassembled WGS sequence"/>
</dbReference>
<evidence type="ECO:0000313" key="12">
    <source>
        <dbReference type="EMBL" id="RPF47020.1"/>
    </source>
</evidence>
<dbReference type="GO" id="GO:0004020">
    <property type="term" value="F:adenylylsulfate kinase activity"/>
    <property type="evidence" value="ECO:0007669"/>
    <property type="project" value="UniProtKB-UniRule"/>
</dbReference>
<evidence type="ECO:0000259" key="10">
    <source>
        <dbReference type="Pfam" id="PF01747"/>
    </source>
</evidence>
<evidence type="ECO:0000256" key="3">
    <source>
        <dbReference type="ARBA" id="ARBA00004806"/>
    </source>
</evidence>
<keyword evidence="6 8" id="KW-0547">Nucleotide-binding</keyword>
<dbReference type="NCBIfam" id="NF003013">
    <property type="entry name" value="PRK03846.1"/>
    <property type="match status" value="1"/>
</dbReference>
<dbReference type="Pfam" id="PF01583">
    <property type="entry name" value="APS_kinase"/>
    <property type="match status" value="1"/>
</dbReference>
<dbReference type="InterPro" id="IPR014729">
    <property type="entry name" value="Rossmann-like_a/b/a_fold"/>
</dbReference>
<comment type="function">
    <text evidence="2 8">Catalyzes the synthesis of activated sulfate.</text>
</comment>
<keyword evidence="5 8" id="KW-0808">Transferase</keyword>
<dbReference type="InterPro" id="IPR027417">
    <property type="entry name" value="P-loop_NTPase"/>
</dbReference>
<evidence type="ECO:0000259" key="11">
    <source>
        <dbReference type="Pfam" id="PF14306"/>
    </source>
</evidence>
<dbReference type="AlphaFoldDB" id="A0A3N5ATR6"/>
<feature type="active site" description="Phosphoserine intermediate" evidence="8">
    <location>
        <position position="438"/>
    </location>
</feature>
<evidence type="ECO:0000256" key="4">
    <source>
        <dbReference type="ARBA" id="ARBA00012121"/>
    </source>
</evidence>
<dbReference type="UniPathway" id="UPA00140">
    <property type="reaction ID" value="UER00205"/>
</dbReference>
<evidence type="ECO:0000313" key="13">
    <source>
        <dbReference type="Proteomes" id="UP000282654"/>
    </source>
</evidence>
<dbReference type="Pfam" id="PF01747">
    <property type="entry name" value="ATP-sulfurylase"/>
    <property type="match status" value="1"/>
</dbReference>
<dbReference type="EC" id="2.7.1.25" evidence="4 8"/>
<dbReference type="InterPro" id="IPR059117">
    <property type="entry name" value="APS_kinase_dom"/>
</dbReference>
<dbReference type="SUPFAM" id="SSF52374">
    <property type="entry name" value="Nucleotidylyl transferase"/>
    <property type="match status" value="1"/>
</dbReference>
<proteinExistence type="inferred from homology"/>
<dbReference type="InterPro" id="IPR050512">
    <property type="entry name" value="Sulf_AdTrans/APS_kinase"/>
</dbReference>
<evidence type="ECO:0000256" key="7">
    <source>
        <dbReference type="ARBA" id="ARBA00022840"/>
    </source>
</evidence>
<keyword evidence="13" id="KW-1185">Reference proteome</keyword>
<dbReference type="Gene3D" id="3.10.400.10">
    <property type="entry name" value="Sulfate adenylyltransferase"/>
    <property type="match status" value="1"/>
</dbReference>
<comment type="similarity">
    <text evidence="8">Belongs to the APS kinase family.</text>
</comment>
<keyword evidence="8" id="KW-0418">Kinase</keyword>
<dbReference type="PANTHER" id="PTHR42700:SF1">
    <property type="entry name" value="SULFATE ADENYLYLTRANSFERASE"/>
    <property type="match status" value="1"/>
</dbReference>
<dbReference type="HAMAP" id="MF_00065">
    <property type="entry name" value="Adenylyl_sulf_kinase"/>
    <property type="match status" value="1"/>
</dbReference>
<dbReference type="GO" id="GO:0005524">
    <property type="term" value="F:ATP binding"/>
    <property type="evidence" value="ECO:0007669"/>
    <property type="project" value="UniProtKB-UniRule"/>
</dbReference>
<keyword evidence="8" id="KW-0597">Phosphoprotein</keyword>
<keyword evidence="12" id="KW-0548">Nucleotidyltransferase</keyword>
<dbReference type="InterPro" id="IPR002891">
    <property type="entry name" value="APS"/>
</dbReference>
<feature type="domain" description="Sulphate adenylyltransferase catalytic" evidence="10">
    <location>
        <begin position="172"/>
        <end position="329"/>
    </location>
</feature>
<dbReference type="InterPro" id="IPR015947">
    <property type="entry name" value="PUA-like_sf"/>
</dbReference>
<name>A0A3N5ATR6_9THEO</name>
<protein>
    <recommendedName>
        <fullName evidence="4 8">Adenylyl-sulfate kinase</fullName>
        <ecNumber evidence="4 8">2.7.1.25</ecNumber>
    </recommendedName>
    <alternativeName>
        <fullName evidence="8">APS kinase</fullName>
    </alternativeName>
    <alternativeName>
        <fullName evidence="8">ATP adenosine-5'-phosphosulfate 3'-phosphotransferase</fullName>
    </alternativeName>
    <alternativeName>
        <fullName evidence="8">Adenosine-5'-phosphosulfate kinase</fullName>
    </alternativeName>
</protein>
<comment type="caution">
    <text evidence="12">The sequence shown here is derived from an EMBL/GenBank/DDBJ whole genome shotgun (WGS) entry which is preliminary data.</text>
</comment>
<dbReference type="InterPro" id="IPR024951">
    <property type="entry name" value="Sulfurylase_cat_dom"/>
</dbReference>
<evidence type="ECO:0000256" key="5">
    <source>
        <dbReference type="ARBA" id="ARBA00022679"/>
    </source>
</evidence>
<dbReference type="Gene3D" id="3.40.50.620">
    <property type="entry name" value="HUPs"/>
    <property type="match status" value="1"/>
</dbReference>